<dbReference type="Gene3D" id="3.40.50.620">
    <property type="entry name" value="HUPs"/>
    <property type="match status" value="1"/>
</dbReference>
<dbReference type="RefSeq" id="WP_041976743.1">
    <property type="nucleotide sequence ID" value="NZ_CBXV010000007.1"/>
</dbReference>
<proteinExistence type="predicted"/>
<dbReference type="AlphaFoldDB" id="A0A0B6X0M0"/>
<name>A0A0B6X0M0_9BACT</name>
<dbReference type="InterPro" id="IPR002761">
    <property type="entry name" value="Diphthami_syn_dom"/>
</dbReference>
<keyword evidence="3" id="KW-1185">Reference proteome</keyword>
<dbReference type="Gene3D" id="3.90.1490.10">
    <property type="entry name" value="putative n-type atp pyrophosphatase, domain 2"/>
    <property type="match status" value="1"/>
</dbReference>
<dbReference type="SUPFAM" id="SSF52402">
    <property type="entry name" value="Adenine nucleotide alpha hydrolases-like"/>
    <property type="match status" value="1"/>
</dbReference>
<dbReference type="EMBL" id="CBXV010000007">
    <property type="protein sequence ID" value="CDM65950.1"/>
    <property type="molecule type" value="Genomic_DNA"/>
</dbReference>
<evidence type="ECO:0000313" key="2">
    <source>
        <dbReference type="EMBL" id="CDM65950.1"/>
    </source>
</evidence>
<dbReference type="Proteomes" id="UP000031518">
    <property type="component" value="Unassembled WGS sequence"/>
</dbReference>
<feature type="domain" description="Diphthamide synthase" evidence="1">
    <location>
        <begin position="6"/>
        <end position="218"/>
    </location>
</feature>
<reference evidence="2 3" key="1">
    <citation type="submission" date="2013-12" db="EMBL/GenBank/DDBJ databases">
        <authorList>
            <person name="Stott M."/>
        </authorList>
    </citation>
    <scope>NUCLEOTIDE SEQUENCE [LARGE SCALE GENOMIC DNA]</scope>
    <source>
        <strain evidence="2 3">K22</strain>
    </source>
</reference>
<dbReference type="InterPro" id="IPR014729">
    <property type="entry name" value="Rossmann-like_a/b/a_fold"/>
</dbReference>
<gene>
    <name evidence="2" type="ORF">PYK22_01959</name>
</gene>
<dbReference type="CDD" id="cd01994">
    <property type="entry name" value="AANH_PF0828-like"/>
    <property type="match status" value="1"/>
</dbReference>
<dbReference type="OrthoDB" id="3572539at2"/>
<reference evidence="2 3" key="2">
    <citation type="submission" date="2015-01" db="EMBL/GenBank/DDBJ databases">
        <title>Complete genome sequence of Pyrinomonas methylaliphatogenes type strain K22T.</title>
        <authorList>
            <person name="Lee K.C.Y."/>
            <person name="Power J.F."/>
            <person name="Dunfield P.F."/>
            <person name="Morgan X.C."/>
            <person name="Huttenhower C."/>
            <person name="Stott M.B."/>
        </authorList>
    </citation>
    <scope>NUCLEOTIDE SEQUENCE [LARGE SCALE GENOMIC DNA]</scope>
    <source>
        <strain evidence="2 3">K22</strain>
    </source>
</reference>
<dbReference type="Pfam" id="PF01902">
    <property type="entry name" value="Diphthami_syn_2"/>
    <property type="match status" value="1"/>
</dbReference>
<dbReference type="STRING" id="454194.PYK22_01959"/>
<evidence type="ECO:0000259" key="1">
    <source>
        <dbReference type="Pfam" id="PF01902"/>
    </source>
</evidence>
<protein>
    <submittedName>
        <fullName evidence="2">PP-loop superfamily ATP-utilizing enzyme</fullName>
    </submittedName>
</protein>
<evidence type="ECO:0000313" key="3">
    <source>
        <dbReference type="Proteomes" id="UP000031518"/>
    </source>
</evidence>
<organism evidence="2 3">
    <name type="scientific">Pyrinomonas methylaliphatogenes</name>
    <dbReference type="NCBI Taxonomy" id="454194"/>
    <lineage>
        <taxon>Bacteria</taxon>
        <taxon>Pseudomonadati</taxon>
        <taxon>Acidobacteriota</taxon>
        <taxon>Blastocatellia</taxon>
        <taxon>Blastocatellales</taxon>
        <taxon>Pyrinomonadaceae</taxon>
        <taxon>Pyrinomonas</taxon>
    </lineage>
</organism>
<accession>A0A0B6X0M0</accession>
<sequence length="224" mass="25425">MTGPSKIILAWSGGKDSCLALHELLRSEEFQIVSLLTTVTRDYARISMHGVRQELLEAQSASLRLPLDRVLIPKGADNRTYEAAMAEALLSWRERGVMRIAFGDLFLEDVRAYRERMLAPLGIEALFPLWRRDTRECAHLFLKLGFRAVVVCADASKLEAHFTGREYDESFLRDLPEGIDPCGENGEFHTFVYDGPLFSEAIRFTIGERVERDGFHFCDLVPQA</sequence>